<accession>A0A6J4UYG5</accession>
<organism evidence="2">
    <name type="scientific">uncultured Thermomicrobiales bacterium</name>
    <dbReference type="NCBI Taxonomy" id="1645740"/>
    <lineage>
        <taxon>Bacteria</taxon>
        <taxon>Pseudomonadati</taxon>
        <taxon>Thermomicrobiota</taxon>
        <taxon>Thermomicrobia</taxon>
        <taxon>Thermomicrobiales</taxon>
        <taxon>environmental samples</taxon>
    </lineage>
</organism>
<proteinExistence type="predicted"/>
<dbReference type="Gene3D" id="1.25.10.10">
    <property type="entry name" value="Leucine-rich Repeat Variant"/>
    <property type="match status" value="1"/>
</dbReference>
<evidence type="ECO:0000313" key="2">
    <source>
        <dbReference type="EMBL" id="CAA9561592.1"/>
    </source>
</evidence>
<feature type="region of interest" description="Disordered" evidence="1">
    <location>
        <begin position="244"/>
        <end position="310"/>
    </location>
</feature>
<evidence type="ECO:0000256" key="1">
    <source>
        <dbReference type="SAM" id="MobiDB-lite"/>
    </source>
</evidence>
<feature type="compositionally biased region" description="Basic residues" evidence="1">
    <location>
        <begin position="287"/>
        <end position="310"/>
    </location>
</feature>
<sequence length="310" mass="33823">MSDELSDDLGARYGYAPPVDQLLTLGDPREQRHDEYLSLGLRPEDVPALIRLAGDDALWRAEGEGAEIWAPVHAWRALGDLRAEEAIGPLVALLSKPDPDDFDDWVGEELPEVFAKLGPKAIPPLAAYLRAPGHGLWARVTAAGGLGKIAQAAPETRDTVVATLNDLLEDNASRQRPPNERGETLNGFVISELITLGAGETAPTIERAFAADRVDETIAGDLEDVQIALGLRERRDTPARHYLLDSRSGAGDELPDDELEPPSRFADLPPLPAPGSATRRVTVERKAKGKRKLAQQSRKQNRKQNKNKKK</sequence>
<name>A0A6J4UYG5_9BACT</name>
<dbReference type="AlphaFoldDB" id="A0A6J4UYG5"/>
<dbReference type="SUPFAM" id="SSF48371">
    <property type="entry name" value="ARM repeat"/>
    <property type="match status" value="1"/>
</dbReference>
<protein>
    <submittedName>
        <fullName evidence="2">Uncharacterized protein</fullName>
    </submittedName>
</protein>
<dbReference type="InterPro" id="IPR016024">
    <property type="entry name" value="ARM-type_fold"/>
</dbReference>
<dbReference type="InterPro" id="IPR011989">
    <property type="entry name" value="ARM-like"/>
</dbReference>
<reference evidence="2" key="1">
    <citation type="submission" date="2020-02" db="EMBL/GenBank/DDBJ databases">
        <authorList>
            <person name="Meier V. D."/>
        </authorList>
    </citation>
    <scope>NUCLEOTIDE SEQUENCE</scope>
    <source>
        <strain evidence="2">AVDCRST_MAG18</strain>
    </source>
</reference>
<gene>
    <name evidence="2" type="ORF">AVDCRST_MAG18-1132</name>
</gene>
<dbReference type="EMBL" id="CADCWN010000082">
    <property type="protein sequence ID" value="CAA9561592.1"/>
    <property type="molecule type" value="Genomic_DNA"/>
</dbReference>